<reference evidence="1" key="1">
    <citation type="journal article" date="2020" name="Stud. Mycol.">
        <title>101 Dothideomycetes genomes: a test case for predicting lifestyles and emergence of pathogens.</title>
        <authorList>
            <person name="Haridas S."/>
            <person name="Albert R."/>
            <person name="Binder M."/>
            <person name="Bloem J."/>
            <person name="Labutti K."/>
            <person name="Salamov A."/>
            <person name="Andreopoulos B."/>
            <person name="Baker S."/>
            <person name="Barry K."/>
            <person name="Bills G."/>
            <person name="Bluhm B."/>
            <person name="Cannon C."/>
            <person name="Castanera R."/>
            <person name="Culley D."/>
            <person name="Daum C."/>
            <person name="Ezra D."/>
            <person name="Gonzalez J."/>
            <person name="Henrissat B."/>
            <person name="Kuo A."/>
            <person name="Liang C."/>
            <person name="Lipzen A."/>
            <person name="Lutzoni F."/>
            <person name="Magnuson J."/>
            <person name="Mondo S."/>
            <person name="Nolan M."/>
            <person name="Ohm R."/>
            <person name="Pangilinan J."/>
            <person name="Park H.-J."/>
            <person name="Ramirez L."/>
            <person name="Alfaro M."/>
            <person name="Sun H."/>
            <person name="Tritt A."/>
            <person name="Yoshinaga Y."/>
            <person name="Zwiers L.-H."/>
            <person name="Turgeon B."/>
            <person name="Goodwin S."/>
            <person name="Spatafora J."/>
            <person name="Crous P."/>
            <person name="Grigoriev I."/>
        </authorList>
    </citation>
    <scope>NUCLEOTIDE SEQUENCE</scope>
    <source>
        <strain evidence="1">SCOH1-5</strain>
    </source>
</reference>
<proteinExistence type="predicted"/>
<name>A0A6A6FDM3_9PEZI</name>
<sequence>MFSVANDPLASRIIALVPVRTQLRQAVVPLDPHRRIHRIRVGLQSDDRVKRPKISVRTVLDRLRCQ</sequence>
<organism evidence="1 2">
    <name type="scientific">Cercospora zeae-maydis SCOH1-5</name>
    <dbReference type="NCBI Taxonomy" id="717836"/>
    <lineage>
        <taxon>Eukaryota</taxon>
        <taxon>Fungi</taxon>
        <taxon>Dikarya</taxon>
        <taxon>Ascomycota</taxon>
        <taxon>Pezizomycotina</taxon>
        <taxon>Dothideomycetes</taxon>
        <taxon>Dothideomycetidae</taxon>
        <taxon>Mycosphaerellales</taxon>
        <taxon>Mycosphaerellaceae</taxon>
        <taxon>Cercospora</taxon>
    </lineage>
</organism>
<dbReference type="AlphaFoldDB" id="A0A6A6FDM3"/>
<protein>
    <submittedName>
        <fullName evidence="1">Uncharacterized protein</fullName>
    </submittedName>
</protein>
<gene>
    <name evidence="1" type="ORF">CERZMDRAFT_90926</name>
</gene>
<accession>A0A6A6FDM3</accession>
<evidence type="ECO:0000313" key="2">
    <source>
        <dbReference type="Proteomes" id="UP000799539"/>
    </source>
</evidence>
<evidence type="ECO:0000313" key="1">
    <source>
        <dbReference type="EMBL" id="KAF2211506.1"/>
    </source>
</evidence>
<dbReference type="Proteomes" id="UP000799539">
    <property type="component" value="Unassembled WGS sequence"/>
</dbReference>
<keyword evidence="2" id="KW-1185">Reference proteome</keyword>
<dbReference type="EMBL" id="ML992676">
    <property type="protein sequence ID" value="KAF2211506.1"/>
    <property type="molecule type" value="Genomic_DNA"/>
</dbReference>